<dbReference type="AlphaFoldDB" id="A0AAD5TMS5"/>
<protein>
    <submittedName>
        <fullName evidence="3">Uncharacterized protein</fullName>
    </submittedName>
</protein>
<feature type="transmembrane region" description="Helical" evidence="2">
    <location>
        <begin position="228"/>
        <end position="256"/>
    </location>
</feature>
<feature type="compositionally biased region" description="Polar residues" evidence="1">
    <location>
        <begin position="8"/>
        <end position="19"/>
    </location>
</feature>
<feature type="region of interest" description="Disordered" evidence="1">
    <location>
        <begin position="1"/>
        <end position="21"/>
    </location>
</feature>
<proteinExistence type="predicted"/>
<sequence length="678" mass="72444">MSGAHFFSTGSESQASSDQGHAAAGFLASLGRKRSIAATRDLEENSPLRTDITPLTPTADPSRLSVQEALEDDKIHIGSRAAADKFEAGPQSKHSLRDSTSSAFDSYRLHDIHVAIVAVAGILGGLALAIVTHVASGVTVASEGWFNALHIVIGLICMTIERWAIAVVEFATRGYVGAALLGEDGIALNHVVNAVAGTATSALKSLYGDRVRLRKTGDYAAIGRRPNGLMCTAVLGAALAACMPIVHVLLILFTAFNPTVSKVAKFRCDITDYSQMTPSNFSMWPQTLDYFLADVPTAALGSHVGTDVYLAACHDVDGHDELEAFQVEETVQGVRYESHCESTTSLGSMTYQGTAPLVIGTTDFLVKTVSASCDDIFCALRMRLYTYGVNATVTECVVSSQTVSLSGKASFTRIGEHARSCEDFEVDVSTLDQADPFYAALWAESIVTFTEAVGRWPYAAWMGGLAFELSMDPTFNGTVTNEDAEHIILRLMGGLHRLLVTMYDSSATTTCDGSGSLGAGTIAMPDFAHYSGIVFGVLAAVLAIYMFSSERDIQLIVGLRNYRRAISALTDPMRFAAMVDRTDLTGRFQDMCDETPQTLAATGSDMLVSMGGDNQVMGPLGHACISTVEAIDEFSPLRNYKGRSAKKKLESPDEPVGDACLLVLEAVDVYQLPGSLIT</sequence>
<feature type="transmembrane region" description="Helical" evidence="2">
    <location>
        <begin position="144"/>
        <end position="165"/>
    </location>
</feature>
<comment type="caution">
    <text evidence="3">The sequence shown here is derived from an EMBL/GenBank/DDBJ whole genome shotgun (WGS) entry which is preliminary data.</text>
</comment>
<feature type="region of interest" description="Disordered" evidence="1">
    <location>
        <begin position="38"/>
        <end position="63"/>
    </location>
</feature>
<feature type="transmembrane region" description="Helical" evidence="2">
    <location>
        <begin position="112"/>
        <end position="132"/>
    </location>
</feature>
<feature type="transmembrane region" description="Helical" evidence="2">
    <location>
        <begin position="527"/>
        <end position="547"/>
    </location>
</feature>
<keyword evidence="2" id="KW-1133">Transmembrane helix</keyword>
<keyword evidence="4" id="KW-1185">Reference proteome</keyword>
<evidence type="ECO:0000256" key="2">
    <source>
        <dbReference type="SAM" id="Phobius"/>
    </source>
</evidence>
<dbReference type="EMBL" id="JADGJQ010000014">
    <property type="protein sequence ID" value="KAJ3180901.1"/>
    <property type="molecule type" value="Genomic_DNA"/>
</dbReference>
<accession>A0AAD5TMS5</accession>
<feature type="transmembrane region" description="Helical" evidence="2">
    <location>
        <begin position="185"/>
        <end position="207"/>
    </location>
</feature>
<evidence type="ECO:0000313" key="3">
    <source>
        <dbReference type="EMBL" id="KAJ3180901.1"/>
    </source>
</evidence>
<keyword evidence="2" id="KW-0812">Transmembrane</keyword>
<gene>
    <name evidence="3" type="ORF">HDU87_001547</name>
</gene>
<organism evidence="3 4">
    <name type="scientific">Geranomyces variabilis</name>
    <dbReference type="NCBI Taxonomy" id="109894"/>
    <lineage>
        <taxon>Eukaryota</taxon>
        <taxon>Fungi</taxon>
        <taxon>Fungi incertae sedis</taxon>
        <taxon>Chytridiomycota</taxon>
        <taxon>Chytridiomycota incertae sedis</taxon>
        <taxon>Chytridiomycetes</taxon>
        <taxon>Spizellomycetales</taxon>
        <taxon>Powellomycetaceae</taxon>
        <taxon>Geranomyces</taxon>
    </lineage>
</organism>
<evidence type="ECO:0000256" key="1">
    <source>
        <dbReference type="SAM" id="MobiDB-lite"/>
    </source>
</evidence>
<dbReference type="Proteomes" id="UP001212152">
    <property type="component" value="Unassembled WGS sequence"/>
</dbReference>
<name>A0AAD5TMS5_9FUNG</name>
<reference evidence="3" key="1">
    <citation type="submission" date="2020-05" db="EMBL/GenBank/DDBJ databases">
        <title>Phylogenomic resolution of chytrid fungi.</title>
        <authorList>
            <person name="Stajich J.E."/>
            <person name="Amses K."/>
            <person name="Simmons R."/>
            <person name="Seto K."/>
            <person name="Myers J."/>
            <person name="Bonds A."/>
            <person name="Quandt C.A."/>
            <person name="Barry K."/>
            <person name="Liu P."/>
            <person name="Grigoriev I."/>
            <person name="Longcore J.E."/>
            <person name="James T.Y."/>
        </authorList>
    </citation>
    <scope>NUCLEOTIDE SEQUENCE</scope>
    <source>
        <strain evidence="3">JEL0379</strain>
    </source>
</reference>
<keyword evidence="2" id="KW-0472">Membrane</keyword>
<evidence type="ECO:0000313" key="4">
    <source>
        <dbReference type="Proteomes" id="UP001212152"/>
    </source>
</evidence>